<keyword evidence="3" id="KW-1185">Reference proteome</keyword>
<feature type="region of interest" description="Disordered" evidence="1">
    <location>
        <begin position="1"/>
        <end position="20"/>
    </location>
</feature>
<evidence type="ECO:0000313" key="3">
    <source>
        <dbReference type="Proteomes" id="UP000199048"/>
    </source>
</evidence>
<evidence type="ECO:0000256" key="1">
    <source>
        <dbReference type="SAM" id="MobiDB-lite"/>
    </source>
</evidence>
<proteinExistence type="predicted"/>
<dbReference type="EMBL" id="FOTK01000013">
    <property type="protein sequence ID" value="SFL90506.1"/>
    <property type="molecule type" value="Genomic_DNA"/>
</dbReference>
<organism evidence="2 3">
    <name type="scientific">Methylobacterium pseudosasicola</name>
    <dbReference type="NCBI Taxonomy" id="582667"/>
    <lineage>
        <taxon>Bacteria</taxon>
        <taxon>Pseudomonadati</taxon>
        <taxon>Pseudomonadota</taxon>
        <taxon>Alphaproteobacteria</taxon>
        <taxon>Hyphomicrobiales</taxon>
        <taxon>Methylobacteriaceae</taxon>
        <taxon>Methylobacterium</taxon>
    </lineage>
</organism>
<dbReference type="Proteomes" id="UP000199048">
    <property type="component" value="Unassembled WGS sequence"/>
</dbReference>
<gene>
    <name evidence="2" type="ORF">SAMN05192568_1013133</name>
</gene>
<accession>A0A1I4LI35</accession>
<evidence type="ECO:0000313" key="2">
    <source>
        <dbReference type="EMBL" id="SFL90506.1"/>
    </source>
</evidence>
<reference evidence="3" key="1">
    <citation type="submission" date="2016-10" db="EMBL/GenBank/DDBJ databases">
        <authorList>
            <person name="Varghese N."/>
            <person name="Submissions S."/>
        </authorList>
    </citation>
    <scope>NUCLEOTIDE SEQUENCE [LARGE SCALE GENOMIC DNA]</scope>
    <source>
        <strain evidence="3">BL36</strain>
    </source>
</reference>
<dbReference type="STRING" id="582667.SAMN05192568_1013133"/>
<dbReference type="RefSeq" id="WP_092041824.1">
    <property type="nucleotide sequence ID" value="NZ_FOTK01000013.1"/>
</dbReference>
<dbReference type="AlphaFoldDB" id="A0A1I4LI35"/>
<name>A0A1I4LI35_9HYPH</name>
<dbReference type="OrthoDB" id="370799at2"/>
<sequence>MTETLPDAFAATLTEPEPPAAWPAPRAALWWLAKHATETADATWARAHALVQDASEPDAAWVHAHLHRIEGDDGNARYWYGRAGRTVPRGTLAEERAALIAALASAG</sequence>
<protein>
    <submittedName>
        <fullName evidence="2">Uncharacterized protein</fullName>
    </submittedName>
</protein>